<accession>A0A2N7JJA7</accession>
<feature type="chain" id="PRO_5014789055" description="Transglycosylase SLT domain-containing protein" evidence="1">
    <location>
        <begin position="20"/>
        <end position="170"/>
    </location>
</feature>
<organism evidence="3 4">
    <name type="scientific">Vibrio splendidus</name>
    <dbReference type="NCBI Taxonomy" id="29497"/>
    <lineage>
        <taxon>Bacteria</taxon>
        <taxon>Pseudomonadati</taxon>
        <taxon>Pseudomonadota</taxon>
        <taxon>Gammaproteobacteria</taxon>
        <taxon>Vibrionales</taxon>
        <taxon>Vibrionaceae</taxon>
        <taxon>Vibrio</taxon>
    </lineage>
</organism>
<sequence length="170" mass="19068">MVRYSIALMLTLWTSGAFAMPPSLYREVAYEVGIPSQALYALALTESATRLNDGSVKPWPWTLNVKGKGYYYANQKAACTALKQTLKRTSSVDVGLAQVNWYWHKQGFNSPCALLDPKTNLTYASGLLKKAFQNKKHWGKAAGAYHRPAGGPLAFRYQQRFELHLHSLVR</sequence>
<feature type="signal peptide" evidence="1">
    <location>
        <begin position="1"/>
        <end position="19"/>
    </location>
</feature>
<dbReference type="EMBL" id="MCZF01000300">
    <property type="protein sequence ID" value="PMM40567.1"/>
    <property type="molecule type" value="Genomic_DNA"/>
</dbReference>
<reference evidence="4" key="1">
    <citation type="submission" date="2016-07" db="EMBL/GenBank/DDBJ databases">
        <title>Nontailed viruses are major unrecognized killers of bacteria in the ocean.</title>
        <authorList>
            <person name="Kauffman K."/>
            <person name="Hussain F."/>
            <person name="Yang J."/>
            <person name="Arevalo P."/>
            <person name="Brown J."/>
            <person name="Cutler M."/>
            <person name="Kelly L."/>
            <person name="Polz M.F."/>
        </authorList>
    </citation>
    <scope>NUCLEOTIDE SEQUENCE [LARGE SCALE GENOMIC DNA]</scope>
    <source>
        <strain evidence="4">10N.261.48.B5</strain>
    </source>
</reference>
<evidence type="ECO:0000259" key="2">
    <source>
        <dbReference type="Pfam" id="PF01464"/>
    </source>
</evidence>
<comment type="caution">
    <text evidence="3">The sequence shown here is derived from an EMBL/GenBank/DDBJ whole genome shotgun (WGS) entry which is preliminary data.</text>
</comment>
<dbReference type="RefSeq" id="WP_102554008.1">
    <property type="nucleotide sequence ID" value="NZ_MCZF01000300.1"/>
</dbReference>
<dbReference type="InterPro" id="IPR023346">
    <property type="entry name" value="Lysozyme-like_dom_sf"/>
</dbReference>
<keyword evidence="1" id="KW-0732">Signal</keyword>
<dbReference type="Pfam" id="PF01464">
    <property type="entry name" value="SLT"/>
    <property type="match status" value="1"/>
</dbReference>
<proteinExistence type="predicted"/>
<evidence type="ECO:0000256" key="1">
    <source>
        <dbReference type="SAM" id="SignalP"/>
    </source>
</evidence>
<gene>
    <name evidence="3" type="ORF">BCT54_12230</name>
</gene>
<dbReference type="AlphaFoldDB" id="A0A2N7JJA7"/>
<evidence type="ECO:0000313" key="4">
    <source>
        <dbReference type="Proteomes" id="UP000235533"/>
    </source>
</evidence>
<dbReference type="InterPro" id="IPR008258">
    <property type="entry name" value="Transglycosylase_SLT_dom_1"/>
</dbReference>
<evidence type="ECO:0000313" key="3">
    <source>
        <dbReference type="EMBL" id="PMM40567.1"/>
    </source>
</evidence>
<protein>
    <recommendedName>
        <fullName evidence="2">Transglycosylase SLT domain-containing protein</fullName>
    </recommendedName>
</protein>
<dbReference type="SUPFAM" id="SSF53955">
    <property type="entry name" value="Lysozyme-like"/>
    <property type="match status" value="1"/>
</dbReference>
<dbReference type="Proteomes" id="UP000235533">
    <property type="component" value="Unassembled WGS sequence"/>
</dbReference>
<feature type="domain" description="Transglycosylase SLT" evidence="2">
    <location>
        <begin position="27"/>
        <end position="147"/>
    </location>
</feature>
<name>A0A2N7JJA7_VIBSP</name>